<evidence type="ECO:0000313" key="2">
    <source>
        <dbReference type="Proteomes" id="UP000017836"/>
    </source>
</evidence>
<evidence type="ECO:0000313" key="1">
    <source>
        <dbReference type="EMBL" id="ERN05029.1"/>
    </source>
</evidence>
<accession>W1PBE3</accession>
<dbReference type="Gramene" id="ERN05029">
    <property type="protein sequence ID" value="ERN05029"/>
    <property type="gene ID" value="AMTR_s00053p00050680"/>
</dbReference>
<keyword evidence="2" id="KW-1185">Reference proteome</keyword>
<name>W1PBE3_AMBTC</name>
<dbReference type="AlphaFoldDB" id="W1PBE3"/>
<organism evidence="1 2">
    <name type="scientific">Amborella trichopoda</name>
    <dbReference type="NCBI Taxonomy" id="13333"/>
    <lineage>
        <taxon>Eukaryota</taxon>
        <taxon>Viridiplantae</taxon>
        <taxon>Streptophyta</taxon>
        <taxon>Embryophyta</taxon>
        <taxon>Tracheophyta</taxon>
        <taxon>Spermatophyta</taxon>
        <taxon>Magnoliopsida</taxon>
        <taxon>Amborellales</taxon>
        <taxon>Amborellaceae</taxon>
        <taxon>Amborella</taxon>
    </lineage>
</organism>
<proteinExistence type="predicted"/>
<protein>
    <submittedName>
        <fullName evidence="1">Uncharacterized protein</fullName>
    </submittedName>
</protein>
<gene>
    <name evidence="1" type="ORF">AMTR_s00053p00050680</name>
</gene>
<sequence>MSRFLPFRQSAKKDRVRATPPVLINHLATVVVDSDEEEFTVSMENHQEDDLSEHENVEMADEVQVSALAVVEPEVVPPINIIPAGVYKHLLLMDPEHHCEENEEQVYSDMLDDMGLDLNFTIMTVYQ</sequence>
<reference evidence="2" key="1">
    <citation type="journal article" date="2013" name="Science">
        <title>The Amborella genome and the evolution of flowering plants.</title>
        <authorList>
            <consortium name="Amborella Genome Project"/>
        </authorList>
    </citation>
    <scope>NUCLEOTIDE SEQUENCE [LARGE SCALE GENOMIC DNA]</scope>
</reference>
<dbReference type="Proteomes" id="UP000017836">
    <property type="component" value="Unassembled WGS sequence"/>
</dbReference>
<dbReference type="EMBL" id="KI394012">
    <property type="protein sequence ID" value="ERN05029.1"/>
    <property type="molecule type" value="Genomic_DNA"/>
</dbReference>
<dbReference type="HOGENOM" id="CLU_2041168_0_0_1"/>